<evidence type="ECO:0000313" key="1">
    <source>
        <dbReference type="EMBL" id="PIN27810.1"/>
    </source>
</evidence>
<dbReference type="AlphaFoldDB" id="A0A2G9IE13"/>
<evidence type="ECO:0008006" key="3">
    <source>
        <dbReference type="Google" id="ProtNLM"/>
    </source>
</evidence>
<protein>
    <recommendedName>
        <fullName evidence="3">Lipoprotein</fullName>
    </recommendedName>
</protein>
<dbReference type="RefSeq" id="WP_045166802.1">
    <property type="nucleotide sequence ID" value="NZ_JAHXOD010000026.1"/>
</dbReference>
<accession>A0A2G9IE13</accession>
<reference evidence="1 2" key="1">
    <citation type="submission" date="2017-11" db="EMBL/GenBank/DDBJ databases">
        <title>Genome sequencing of Prevotella intermedia KCOM 2069.</title>
        <authorList>
            <person name="Kook J.-K."/>
            <person name="Park S.-N."/>
            <person name="Lim Y.K."/>
        </authorList>
    </citation>
    <scope>NUCLEOTIDE SEQUENCE [LARGE SCALE GENOMIC DNA]</scope>
    <source>
        <strain evidence="1 2">KCOM 2069</strain>
    </source>
</reference>
<sequence>MIHIKTYYSCRYMGVISLLSIFLLTTSIVSCNRDEDLSKKYEILTTKDGRKLEVRVDTCIYLSGIDSIIPNKPSNNIDIEYLNRFIDCTESRYWIKTKLGDWCTKYGLSTDSIYLSKKSIYSQYIPEKKGYIAIPFISTRNQMGFINTAPKYIIGFHGGYGITPIKGIYGNCWTVIFNIKYDNKGNEINVYYPCNPEQLKWYYYWYKL</sequence>
<comment type="caution">
    <text evidence="1">The sequence shown here is derived from an EMBL/GenBank/DDBJ whole genome shotgun (WGS) entry which is preliminary data.</text>
</comment>
<dbReference type="PROSITE" id="PS51257">
    <property type="entry name" value="PROKAR_LIPOPROTEIN"/>
    <property type="match status" value="1"/>
</dbReference>
<evidence type="ECO:0000313" key="2">
    <source>
        <dbReference type="Proteomes" id="UP000230500"/>
    </source>
</evidence>
<dbReference type="EMBL" id="PESN01000002">
    <property type="protein sequence ID" value="PIN27810.1"/>
    <property type="molecule type" value="Genomic_DNA"/>
</dbReference>
<name>A0A2G9IE13_PREIN</name>
<organism evidence="1 2">
    <name type="scientific">Prevotella intermedia</name>
    <dbReference type="NCBI Taxonomy" id="28131"/>
    <lineage>
        <taxon>Bacteria</taxon>
        <taxon>Pseudomonadati</taxon>
        <taxon>Bacteroidota</taxon>
        <taxon>Bacteroidia</taxon>
        <taxon>Bacteroidales</taxon>
        <taxon>Prevotellaceae</taxon>
        <taxon>Prevotella</taxon>
    </lineage>
</organism>
<gene>
    <name evidence="1" type="ORF">CUC04_10885</name>
</gene>
<dbReference type="Proteomes" id="UP000230500">
    <property type="component" value="Unassembled WGS sequence"/>
</dbReference>
<proteinExistence type="predicted"/>